<reference evidence="2" key="1">
    <citation type="submission" date="2022-05" db="EMBL/GenBank/DDBJ databases">
        <title>Alysiella filiformis genome sequencing.</title>
        <authorList>
            <person name="Viehboeck T."/>
        </authorList>
    </citation>
    <scope>NUCLEOTIDE SEQUENCE</scope>
    <source>
        <strain evidence="2">DSM 2580</strain>
    </source>
</reference>
<evidence type="ECO:0000313" key="3">
    <source>
        <dbReference type="Proteomes" id="UP001056819"/>
    </source>
</evidence>
<protein>
    <submittedName>
        <fullName evidence="2">Uncharacterized protein</fullName>
    </submittedName>
</protein>
<keyword evidence="1" id="KW-0472">Membrane</keyword>
<keyword evidence="1" id="KW-0812">Transmembrane</keyword>
<gene>
    <name evidence="2" type="ORF">LNQ82_04590</name>
</gene>
<evidence type="ECO:0000313" key="2">
    <source>
        <dbReference type="EMBL" id="URD68429.1"/>
    </source>
</evidence>
<organism evidence="2 3">
    <name type="scientific">Conchiformibius steedae DSM 2580</name>
    <dbReference type="NCBI Taxonomy" id="1121352"/>
    <lineage>
        <taxon>Bacteria</taxon>
        <taxon>Pseudomonadati</taxon>
        <taxon>Pseudomonadota</taxon>
        <taxon>Betaproteobacteria</taxon>
        <taxon>Neisseriales</taxon>
        <taxon>Neisseriaceae</taxon>
        <taxon>Conchiformibius</taxon>
    </lineage>
</organism>
<dbReference type="RefSeq" id="WP_027022343.1">
    <property type="nucleotide sequence ID" value="NZ_CP097501.1"/>
</dbReference>
<evidence type="ECO:0000256" key="1">
    <source>
        <dbReference type="SAM" id="Phobius"/>
    </source>
</evidence>
<proteinExistence type="predicted"/>
<dbReference type="AlphaFoldDB" id="A0AAE9HUM0"/>
<feature type="transmembrane region" description="Helical" evidence="1">
    <location>
        <begin position="12"/>
        <end position="29"/>
    </location>
</feature>
<sequence length="60" mass="6753">MVTDIPPFILYLWGNLFLIVALVIFSLPYRETKAALQARSFALVNALVIAALMFFACIDF</sequence>
<dbReference type="EMBL" id="CP097501">
    <property type="protein sequence ID" value="URD68429.1"/>
    <property type="molecule type" value="Genomic_DNA"/>
</dbReference>
<keyword evidence="1" id="KW-1133">Transmembrane helix</keyword>
<accession>A0AAE9HUM0</accession>
<name>A0AAE9HUM0_9NEIS</name>
<feature type="transmembrane region" description="Helical" evidence="1">
    <location>
        <begin position="41"/>
        <end position="58"/>
    </location>
</feature>
<dbReference type="Proteomes" id="UP001056819">
    <property type="component" value="Chromosome"/>
</dbReference>